<evidence type="ECO:0000256" key="1">
    <source>
        <dbReference type="SAM" id="MobiDB-lite"/>
    </source>
</evidence>
<sequence length="88" mass="9031">MVREPVAGAKSEAKALPATGSGRLSVHESLDGLSSVDSTETMEEDIKNGIARLGFAPGGPQVKVPMAIPEKEVLTTPMTNTTAPSVVA</sequence>
<gene>
    <name evidence="2" type="ORF">FH972_009483</name>
</gene>
<evidence type="ECO:0000313" key="3">
    <source>
        <dbReference type="Proteomes" id="UP000327013"/>
    </source>
</evidence>
<keyword evidence="3" id="KW-1185">Reference proteome</keyword>
<reference evidence="2 3" key="1">
    <citation type="submission" date="2019-06" db="EMBL/GenBank/DDBJ databases">
        <title>A chromosomal-level reference genome of Carpinus fangiana (Coryloideae, Betulaceae).</title>
        <authorList>
            <person name="Yang X."/>
            <person name="Wang Z."/>
            <person name="Zhang L."/>
            <person name="Hao G."/>
            <person name="Liu J."/>
            <person name="Yang Y."/>
        </authorList>
    </citation>
    <scope>NUCLEOTIDE SEQUENCE [LARGE SCALE GENOMIC DNA]</scope>
    <source>
        <strain evidence="2">Cfa_2016G</strain>
        <tissue evidence="2">Leaf</tissue>
    </source>
</reference>
<evidence type="ECO:0000313" key="2">
    <source>
        <dbReference type="EMBL" id="KAE8036850.1"/>
    </source>
</evidence>
<accession>A0A660KMC8</accession>
<protein>
    <submittedName>
        <fullName evidence="2">Uncharacterized protein</fullName>
    </submittedName>
</protein>
<dbReference type="Proteomes" id="UP000327013">
    <property type="component" value="Chromosome 4"/>
</dbReference>
<organism evidence="2 3">
    <name type="scientific">Carpinus fangiana</name>
    <dbReference type="NCBI Taxonomy" id="176857"/>
    <lineage>
        <taxon>Eukaryota</taxon>
        <taxon>Viridiplantae</taxon>
        <taxon>Streptophyta</taxon>
        <taxon>Embryophyta</taxon>
        <taxon>Tracheophyta</taxon>
        <taxon>Spermatophyta</taxon>
        <taxon>Magnoliopsida</taxon>
        <taxon>eudicotyledons</taxon>
        <taxon>Gunneridae</taxon>
        <taxon>Pentapetalae</taxon>
        <taxon>rosids</taxon>
        <taxon>fabids</taxon>
        <taxon>Fagales</taxon>
        <taxon>Betulaceae</taxon>
        <taxon>Carpinus</taxon>
    </lineage>
</organism>
<name>A0A660KMC8_9ROSI</name>
<dbReference type="AlphaFoldDB" id="A0A660KMC8"/>
<feature type="region of interest" description="Disordered" evidence="1">
    <location>
        <begin position="1"/>
        <end position="41"/>
    </location>
</feature>
<proteinExistence type="predicted"/>
<dbReference type="EMBL" id="CM017324">
    <property type="protein sequence ID" value="KAE8036850.1"/>
    <property type="molecule type" value="Genomic_DNA"/>
</dbReference>